<name>A0A1X7V8K2_AMPQE</name>
<evidence type="ECO:0000256" key="1">
    <source>
        <dbReference type="SAM" id="Phobius"/>
    </source>
</evidence>
<protein>
    <submittedName>
        <fullName evidence="2">Uncharacterized protein</fullName>
    </submittedName>
</protein>
<accession>A0A1X7V8K2</accession>
<keyword evidence="1" id="KW-0812">Transmembrane</keyword>
<sequence length="71" mass="7961">ETLAFVTSQDQKLVAPILTSRNLEENIQSAFKSPMVLIVCSIFTTNSISLGYISRQRDTREAFHTCQQLIG</sequence>
<proteinExistence type="predicted"/>
<dbReference type="EnsemblMetazoa" id="Aqu2.1.35837_001">
    <property type="protein sequence ID" value="Aqu2.1.35837_001"/>
    <property type="gene ID" value="Aqu2.1.35837"/>
</dbReference>
<organism evidence="2">
    <name type="scientific">Amphimedon queenslandica</name>
    <name type="common">Sponge</name>
    <dbReference type="NCBI Taxonomy" id="400682"/>
    <lineage>
        <taxon>Eukaryota</taxon>
        <taxon>Metazoa</taxon>
        <taxon>Porifera</taxon>
        <taxon>Demospongiae</taxon>
        <taxon>Heteroscleromorpha</taxon>
        <taxon>Haplosclerida</taxon>
        <taxon>Niphatidae</taxon>
        <taxon>Amphimedon</taxon>
    </lineage>
</organism>
<evidence type="ECO:0000313" key="2">
    <source>
        <dbReference type="EnsemblMetazoa" id="Aqu2.1.35837_001"/>
    </source>
</evidence>
<dbReference type="AlphaFoldDB" id="A0A1X7V8K2"/>
<reference evidence="2" key="1">
    <citation type="submission" date="2017-05" db="UniProtKB">
        <authorList>
            <consortium name="EnsemblMetazoa"/>
        </authorList>
    </citation>
    <scope>IDENTIFICATION</scope>
</reference>
<feature type="transmembrane region" description="Helical" evidence="1">
    <location>
        <begin position="35"/>
        <end position="53"/>
    </location>
</feature>
<keyword evidence="1" id="KW-0472">Membrane</keyword>
<dbReference type="InParanoid" id="A0A1X7V8K2"/>
<keyword evidence="1" id="KW-1133">Transmembrane helix</keyword>